<proteinExistence type="predicted"/>
<evidence type="ECO:0008006" key="4">
    <source>
        <dbReference type="Google" id="ProtNLM"/>
    </source>
</evidence>
<keyword evidence="1" id="KW-1133">Transmembrane helix</keyword>
<evidence type="ECO:0000313" key="2">
    <source>
        <dbReference type="EMBL" id="ROH80030.1"/>
    </source>
</evidence>
<comment type="caution">
    <text evidence="2">The sequence shown here is derived from an EMBL/GenBank/DDBJ whole genome shotgun (WGS) entry which is preliminary data.</text>
</comment>
<reference evidence="2 3" key="1">
    <citation type="submission" date="2018-10" db="EMBL/GenBank/DDBJ databases">
        <title>New species genome.</title>
        <authorList>
            <person name="Li Y."/>
        </authorList>
    </citation>
    <scope>NUCLEOTIDE SEQUENCE [LARGE SCALE GENOMIC DNA]</scope>
    <source>
        <strain evidence="2 3">L6_4B</strain>
    </source>
</reference>
<dbReference type="Proteomes" id="UP000274511">
    <property type="component" value="Unassembled WGS sequence"/>
</dbReference>
<accession>A0A3N0UHH9</accession>
<organism evidence="2 3">
    <name type="scientific">Lonsdalea populi</name>
    <dbReference type="NCBI Taxonomy" id="1172565"/>
    <lineage>
        <taxon>Bacteria</taxon>
        <taxon>Pseudomonadati</taxon>
        <taxon>Pseudomonadota</taxon>
        <taxon>Gammaproteobacteria</taxon>
        <taxon>Enterobacterales</taxon>
        <taxon>Pectobacteriaceae</taxon>
        <taxon>Lonsdalea</taxon>
    </lineage>
</organism>
<protein>
    <recommendedName>
        <fullName evidence="4">Pili assembly chaperone</fullName>
    </recommendedName>
</protein>
<dbReference type="RefSeq" id="WP_112104319.1">
    <property type="nucleotide sequence ID" value="NZ_LUSU01000019.1"/>
</dbReference>
<evidence type="ECO:0000256" key="1">
    <source>
        <dbReference type="SAM" id="Phobius"/>
    </source>
</evidence>
<sequence length="186" mass="21910">MQRVIVLTLLIIWLVISGILSLCYTLHADSFWLFLMWPFIFSLPFSLRLAAGIERQFRPALTLISHRRHRAWVHLAPWQPTVGLTPAQVNLFWESVTDSTCRALENNRIVIVSSHLLTPFRARRLIALIEERAFPIRYRAFNADFTPMAKAVMQCEMLCKQWRWRRLTRTDWPVLVIRHQSLSSNK</sequence>
<keyword evidence="1" id="KW-0472">Membrane</keyword>
<name>A0A3N0UHH9_9GAMM</name>
<evidence type="ECO:0000313" key="3">
    <source>
        <dbReference type="Proteomes" id="UP000274511"/>
    </source>
</evidence>
<dbReference type="AlphaFoldDB" id="A0A3N0UHH9"/>
<gene>
    <name evidence="2" type="ORF">EC392_09655</name>
</gene>
<keyword evidence="1" id="KW-0812">Transmembrane</keyword>
<dbReference type="OrthoDB" id="6481087at2"/>
<feature type="transmembrane region" description="Helical" evidence="1">
    <location>
        <begin position="31"/>
        <end position="51"/>
    </location>
</feature>
<dbReference type="EMBL" id="RJUJ01000008">
    <property type="protein sequence ID" value="ROH80030.1"/>
    <property type="molecule type" value="Genomic_DNA"/>
</dbReference>